<feature type="compositionally biased region" description="Basic and acidic residues" evidence="3">
    <location>
        <begin position="583"/>
        <end position="595"/>
    </location>
</feature>
<dbReference type="PANTHER" id="PTHR46228:SF2">
    <property type="entry name" value="KELCH REPEAT PROTEIN (AFU_ORTHOLOGUE AFUA_4G14350)"/>
    <property type="match status" value="1"/>
</dbReference>
<keyword evidence="4" id="KW-0472">Membrane</keyword>
<accession>A0A0D2H775</accession>
<evidence type="ECO:0000256" key="3">
    <source>
        <dbReference type="SAM" id="MobiDB-lite"/>
    </source>
</evidence>
<evidence type="ECO:0000256" key="1">
    <source>
        <dbReference type="ARBA" id="ARBA00022441"/>
    </source>
</evidence>
<keyword evidence="7" id="KW-1185">Reference proteome</keyword>
<dbReference type="InterPro" id="IPR015915">
    <property type="entry name" value="Kelch-typ_b-propeller"/>
</dbReference>
<evidence type="ECO:0000313" key="7">
    <source>
        <dbReference type="Proteomes" id="UP000053789"/>
    </source>
</evidence>
<organism evidence="6 7">
    <name type="scientific">Cladophialophora bantiana (strain ATCC 10958 / CBS 173.52 / CDC B-1940 / NIH 8579)</name>
    <name type="common">Xylohypha bantiana</name>
    <dbReference type="NCBI Taxonomy" id="1442370"/>
    <lineage>
        <taxon>Eukaryota</taxon>
        <taxon>Fungi</taxon>
        <taxon>Dikarya</taxon>
        <taxon>Ascomycota</taxon>
        <taxon>Pezizomycotina</taxon>
        <taxon>Eurotiomycetes</taxon>
        <taxon>Chaetothyriomycetidae</taxon>
        <taxon>Chaetothyriales</taxon>
        <taxon>Herpotrichiellaceae</taxon>
        <taxon>Cladophialophora</taxon>
    </lineage>
</organism>
<dbReference type="Gene3D" id="2.120.10.80">
    <property type="entry name" value="Kelch-type beta propeller"/>
    <property type="match status" value="2"/>
</dbReference>
<protein>
    <recommendedName>
        <fullName evidence="8">Peptidase A1 domain-containing protein</fullName>
    </recommendedName>
</protein>
<dbReference type="AlphaFoldDB" id="A0A0D2H775"/>
<keyword evidence="4" id="KW-1133">Transmembrane helix</keyword>
<gene>
    <name evidence="6" type="ORF">Z519_12643</name>
</gene>
<evidence type="ECO:0000256" key="4">
    <source>
        <dbReference type="SAM" id="Phobius"/>
    </source>
</evidence>
<dbReference type="InterPro" id="IPR011043">
    <property type="entry name" value="Gal_Oxase/kelch_b-propeller"/>
</dbReference>
<feature type="chain" id="PRO_5002254472" description="Peptidase A1 domain-containing protein" evidence="5">
    <location>
        <begin position="29"/>
        <end position="614"/>
    </location>
</feature>
<keyword evidence="4" id="KW-0812">Transmembrane</keyword>
<evidence type="ECO:0000313" key="6">
    <source>
        <dbReference type="EMBL" id="KIW86730.1"/>
    </source>
</evidence>
<keyword evidence="5" id="KW-0732">Signal</keyword>
<dbReference type="OrthoDB" id="10251809at2759"/>
<dbReference type="SUPFAM" id="SSF117281">
    <property type="entry name" value="Kelch motif"/>
    <property type="match status" value="1"/>
</dbReference>
<feature type="region of interest" description="Disordered" evidence="3">
    <location>
        <begin position="544"/>
        <end position="614"/>
    </location>
</feature>
<sequence length="614" mass="65153">MDTFQGSMSHRFMLLGLFALTQLDLVRAGVSLDPVTNFCRRIGHSSVYKNRTLYINGGLETYVDFGADGQQDWSTITSGINENLISVDMSASWDWKTNVSISQSARHESGSVAGMQWPVNVHDGSLFGGLESSSTLYMFGGTTSSFNQSFPYFEIPPTTQYGLWTYDMNADVWAAVDTSGSLDTIPSWGANAEAPDQGLAFYVGGQIDSGTANTTQLLGDDTVGVGGMVVLDTTSNAIKNVTVDDAVKSNRQGAGMVYVDNFGDAGVLVLLGGETQADGLIPMDEIWVFDVSSTDLSDNPSVDKNKWYQQKATGNVPAARVDFCLVAAPAQDNSSSSIYLYGGTSNGTIFDDIYVLSLPSFTWVQVFTGQDARWSVTCHFIPPRQMITVGGGGKSSNISSDCDWEQKSLAVLDLSTIGWGSVFDAAAPRYDVPDDVVAAIGGGPAGNATKVEPEGGWAESGLSQLFTIRKTATTAPPPQNSSTTVTYSPTPIPTEAQDKKSSGLSGGAIAGIVIAVVAGVAIVCGAIFFWLRSRRQHRQNVGMEIPEKDSLPSYSTAASQNTPELGGTPQAAEMPAKIVPEAPKSDPQEPVEKDAGTVQGPHPSLRQNGPAEME</sequence>
<evidence type="ECO:0000256" key="2">
    <source>
        <dbReference type="ARBA" id="ARBA00022737"/>
    </source>
</evidence>
<dbReference type="VEuPathDB" id="FungiDB:Z519_12643"/>
<name>A0A0D2H775_CLAB1</name>
<dbReference type="GeneID" id="27705571"/>
<dbReference type="RefSeq" id="XP_016613399.1">
    <property type="nucleotide sequence ID" value="XM_016770348.1"/>
</dbReference>
<dbReference type="SUPFAM" id="SSF50965">
    <property type="entry name" value="Galactose oxidase, central domain"/>
    <property type="match status" value="1"/>
</dbReference>
<feature type="compositionally biased region" description="Polar residues" evidence="3">
    <location>
        <begin position="472"/>
        <end position="489"/>
    </location>
</feature>
<dbReference type="PANTHER" id="PTHR46228">
    <property type="entry name" value="KELCH DOMAIN-CONTAINING PROTEIN"/>
    <property type="match status" value="1"/>
</dbReference>
<evidence type="ECO:0008006" key="8">
    <source>
        <dbReference type="Google" id="ProtNLM"/>
    </source>
</evidence>
<dbReference type="CDD" id="cd12087">
    <property type="entry name" value="TM_EGFR-like"/>
    <property type="match status" value="1"/>
</dbReference>
<feature type="signal peptide" evidence="5">
    <location>
        <begin position="1"/>
        <end position="28"/>
    </location>
</feature>
<dbReference type="EMBL" id="KN847011">
    <property type="protein sequence ID" value="KIW86730.1"/>
    <property type="molecule type" value="Genomic_DNA"/>
</dbReference>
<proteinExistence type="predicted"/>
<feature type="transmembrane region" description="Helical" evidence="4">
    <location>
        <begin position="508"/>
        <end position="531"/>
    </location>
</feature>
<keyword evidence="2" id="KW-0677">Repeat</keyword>
<dbReference type="Proteomes" id="UP000053789">
    <property type="component" value="Unassembled WGS sequence"/>
</dbReference>
<keyword evidence="1" id="KW-0880">Kelch repeat</keyword>
<dbReference type="HOGENOM" id="CLU_012508_3_1_1"/>
<reference evidence="6" key="1">
    <citation type="submission" date="2015-01" db="EMBL/GenBank/DDBJ databases">
        <title>The Genome Sequence of Cladophialophora bantiana CBS 173.52.</title>
        <authorList>
            <consortium name="The Broad Institute Genomics Platform"/>
            <person name="Cuomo C."/>
            <person name="de Hoog S."/>
            <person name="Gorbushina A."/>
            <person name="Stielow B."/>
            <person name="Teixiera M."/>
            <person name="Abouelleil A."/>
            <person name="Chapman S.B."/>
            <person name="Priest M."/>
            <person name="Young S.K."/>
            <person name="Wortman J."/>
            <person name="Nusbaum C."/>
            <person name="Birren B."/>
        </authorList>
    </citation>
    <scope>NUCLEOTIDE SEQUENCE [LARGE SCALE GENOMIC DNA]</scope>
    <source>
        <strain evidence="6">CBS 173.52</strain>
    </source>
</reference>
<feature type="compositionally biased region" description="Polar residues" evidence="3">
    <location>
        <begin position="552"/>
        <end position="563"/>
    </location>
</feature>
<feature type="region of interest" description="Disordered" evidence="3">
    <location>
        <begin position="472"/>
        <end position="502"/>
    </location>
</feature>
<evidence type="ECO:0000256" key="5">
    <source>
        <dbReference type="SAM" id="SignalP"/>
    </source>
</evidence>